<comment type="caution">
    <text evidence="3">The sequence shown here is derived from an EMBL/GenBank/DDBJ whole genome shotgun (WGS) entry which is preliminary data.</text>
</comment>
<name>A0A0D7W8L6_9FLAO</name>
<gene>
    <name evidence="3" type="ORF">PW52_10045</name>
</gene>
<dbReference type="Gene3D" id="3.30.360.10">
    <property type="entry name" value="Dihydrodipicolinate Reductase, domain 2"/>
    <property type="match status" value="1"/>
</dbReference>
<dbReference type="Gene3D" id="3.40.50.720">
    <property type="entry name" value="NAD(P)-binding Rossmann-like Domain"/>
    <property type="match status" value="1"/>
</dbReference>
<feature type="domain" description="Gfo/Idh/MocA-like oxidoreductase N-terminal" evidence="1">
    <location>
        <begin position="6"/>
        <end position="136"/>
    </location>
</feature>
<feature type="domain" description="GFO/IDH/MocA-like oxidoreductase" evidence="2">
    <location>
        <begin position="145"/>
        <end position="277"/>
    </location>
</feature>
<organism evidence="3 4">
    <name type="scientific">Neotamlana sedimentorum</name>
    <dbReference type="NCBI Taxonomy" id="1435349"/>
    <lineage>
        <taxon>Bacteria</taxon>
        <taxon>Pseudomonadati</taxon>
        <taxon>Bacteroidota</taxon>
        <taxon>Flavobacteriia</taxon>
        <taxon>Flavobacteriales</taxon>
        <taxon>Flavobacteriaceae</taxon>
        <taxon>Neotamlana</taxon>
    </lineage>
</organism>
<proteinExistence type="predicted"/>
<dbReference type="PANTHER" id="PTHR43708">
    <property type="entry name" value="CONSERVED EXPRESSED OXIDOREDUCTASE (EUROFUNG)"/>
    <property type="match status" value="1"/>
</dbReference>
<evidence type="ECO:0000259" key="2">
    <source>
        <dbReference type="Pfam" id="PF22725"/>
    </source>
</evidence>
<dbReference type="InterPro" id="IPR051317">
    <property type="entry name" value="Gfo/Idh/MocA_oxidoreduct"/>
</dbReference>
<dbReference type="Pfam" id="PF22725">
    <property type="entry name" value="GFO_IDH_MocA_C3"/>
    <property type="match status" value="1"/>
</dbReference>
<dbReference type="Pfam" id="PF01408">
    <property type="entry name" value="GFO_IDH_MocA"/>
    <property type="match status" value="1"/>
</dbReference>
<dbReference type="InterPro" id="IPR055170">
    <property type="entry name" value="GFO_IDH_MocA-like_dom"/>
</dbReference>
<dbReference type="STRING" id="1435349.PW52_10045"/>
<evidence type="ECO:0000259" key="1">
    <source>
        <dbReference type="Pfam" id="PF01408"/>
    </source>
</evidence>
<accession>A0A0D7W8L6</accession>
<keyword evidence="4" id="KW-1185">Reference proteome</keyword>
<dbReference type="AlphaFoldDB" id="A0A0D7W8L6"/>
<protein>
    <submittedName>
        <fullName evidence="3">Oxidoreductase</fullName>
    </submittedName>
</protein>
<reference evidence="3 4" key="1">
    <citation type="submission" date="2014-11" db="EMBL/GenBank/DDBJ databases">
        <title>Tamlana sedimentorum sp. nov., isolated from shallow sand sediments of the Sea of Japan.</title>
        <authorList>
            <person name="Romanenko L.A."/>
        </authorList>
    </citation>
    <scope>NUCLEOTIDE SEQUENCE [LARGE SCALE GENOMIC DNA]</scope>
    <source>
        <strain evidence="3 4">JCM 19808</strain>
    </source>
</reference>
<dbReference type="Proteomes" id="UP000032578">
    <property type="component" value="Unassembled WGS sequence"/>
</dbReference>
<dbReference type="PATRIC" id="fig|1435349.4.peg.3003"/>
<dbReference type="RefSeq" id="WP_044632813.1">
    <property type="nucleotide sequence ID" value="NZ_JTDW01000006.1"/>
</dbReference>
<dbReference type="InterPro" id="IPR000683">
    <property type="entry name" value="Gfo/Idh/MocA-like_OxRdtase_N"/>
</dbReference>
<evidence type="ECO:0000313" key="4">
    <source>
        <dbReference type="Proteomes" id="UP000032578"/>
    </source>
</evidence>
<dbReference type="PANTHER" id="PTHR43708:SF3">
    <property type="entry name" value="OXIDOREDUCTASE"/>
    <property type="match status" value="1"/>
</dbReference>
<dbReference type="EMBL" id="JTDW01000006">
    <property type="protein sequence ID" value="KJD35431.1"/>
    <property type="molecule type" value="Genomic_DNA"/>
</dbReference>
<dbReference type="GO" id="GO:0000166">
    <property type="term" value="F:nucleotide binding"/>
    <property type="evidence" value="ECO:0007669"/>
    <property type="project" value="InterPro"/>
</dbReference>
<sequence>MNRKLRMGMIGGGTGSFIGDVHRKASGIDGMIELVCGAFSSTAEKSISSGKALFLPEDRCYASFEDMILKEKELPEGERMDFVSIVTPNHMHFPPAKMALENGFHVVSDKPMTLTLDEAIELEKIVEKTGKLFALTHNYTGHPMVKQAKALVDHGDIGNIRKVQVQYLQGWLSTAVEQTGQKQASWRVDPKRSGIGGALGDIGTHAENLVEYITGLKIDELAADLGVFGAGRTLDDDGNVLLRMENGAKGTMSFSQIALGEENNLAIKVYGDKGSLEWHQENPNQLITHWLEEPVKIYTPNGNNLYDEALSVSRIPAGHPEGYLEAFATIYKNFATHLMAVLNGETIKKPDYPTAKDGVRGMQFIYAAVESDKNNAAWEKVN</sequence>
<dbReference type="InterPro" id="IPR036291">
    <property type="entry name" value="NAD(P)-bd_dom_sf"/>
</dbReference>
<dbReference type="SUPFAM" id="SSF55347">
    <property type="entry name" value="Glyceraldehyde-3-phosphate dehydrogenase-like, C-terminal domain"/>
    <property type="match status" value="1"/>
</dbReference>
<dbReference type="SUPFAM" id="SSF51735">
    <property type="entry name" value="NAD(P)-binding Rossmann-fold domains"/>
    <property type="match status" value="1"/>
</dbReference>
<evidence type="ECO:0000313" key="3">
    <source>
        <dbReference type="EMBL" id="KJD35431.1"/>
    </source>
</evidence>